<sequence>MSSEFLLVRSLSCDWSVASSVFSYNQTQQSSVSRDSAASGVSPTQTRRTRCLILSCSNDGARSCRSGRTPAPAFRGRLDVPETRSAEDT</sequence>
<evidence type="ECO:0000256" key="1">
    <source>
        <dbReference type="SAM" id="MobiDB-lite"/>
    </source>
</evidence>
<feature type="region of interest" description="Disordered" evidence="1">
    <location>
        <begin position="26"/>
        <end position="46"/>
    </location>
</feature>
<keyword evidence="3" id="KW-1185">Reference proteome</keyword>
<evidence type="ECO:0000313" key="2">
    <source>
        <dbReference type="EMBL" id="CAL1572084.1"/>
    </source>
</evidence>
<proteinExistence type="predicted"/>
<organism evidence="2 3">
    <name type="scientific">Knipowitschia caucasica</name>
    <name type="common">Caucasian dwarf goby</name>
    <name type="synonym">Pomatoschistus caucasicus</name>
    <dbReference type="NCBI Taxonomy" id="637954"/>
    <lineage>
        <taxon>Eukaryota</taxon>
        <taxon>Metazoa</taxon>
        <taxon>Chordata</taxon>
        <taxon>Craniata</taxon>
        <taxon>Vertebrata</taxon>
        <taxon>Euteleostomi</taxon>
        <taxon>Actinopterygii</taxon>
        <taxon>Neopterygii</taxon>
        <taxon>Teleostei</taxon>
        <taxon>Neoteleostei</taxon>
        <taxon>Acanthomorphata</taxon>
        <taxon>Gobiaria</taxon>
        <taxon>Gobiiformes</taxon>
        <taxon>Gobioidei</taxon>
        <taxon>Gobiidae</taxon>
        <taxon>Gobiinae</taxon>
        <taxon>Knipowitschia</taxon>
    </lineage>
</organism>
<gene>
    <name evidence="2" type="ORF">KC01_LOCUS4133</name>
</gene>
<protein>
    <recommendedName>
        <fullName evidence="4">Secreted protein</fullName>
    </recommendedName>
</protein>
<dbReference type="AlphaFoldDB" id="A0AAV2J3H6"/>
<evidence type="ECO:0000313" key="3">
    <source>
        <dbReference type="Proteomes" id="UP001497482"/>
    </source>
</evidence>
<evidence type="ECO:0008006" key="4">
    <source>
        <dbReference type="Google" id="ProtNLM"/>
    </source>
</evidence>
<accession>A0AAV2J3H6</accession>
<reference evidence="2 3" key="1">
    <citation type="submission" date="2024-04" db="EMBL/GenBank/DDBJ databases">
        <authorList>
            <person name="Waldvogel A.-M."/>
            <person name="Schoenle A."/>
        </authorList>
    </citation>
    <scope>NUCLEOTIDE SEQUENCE [LARGE SCALE GENOMIC DNA]</scope>
</reference>
<dbReference type="Proteomes" id="UP001497482">
    <property type="component" value="Chromosome 10"/>
</dbReference>
<feature type="region of interest" description="Disordered" evidence="1">
    <location>
        <begin position="63"/>
        <end position="89"/>
    </location>
</feature>
<feature type="compositionally biased region" description="Basic and acidic residues" evidence="1">
    <location>
        <begin position="76"/>
        <end position="89"/>
    </location>
</feature>
<dbReference type="EMBL" id="OZ035832">
    <property type="protein sequence ID" value="CAL1572084.1"/>
    <property type="molecule type" value="Genomic_DNA"/>
</dbReference>
<name>A0AAV2J3H6_KNICA</name>